<evidence type="ECO:0000313" key="1">
    <source>
        <dbReference type="EMBL" id="KAH7974806.1"/>
    </source>
</evidence>
<accession>A0ACB8DR12</accession>
<proteinExistence type="predicted"/>
<sequence>MSSGSGGSGTGDEGAGLPPDKEYYASNRSFLFVCICIGCSYQCLTEFPYLIISHGGACFLLSYAVVLILLGIPMAAFEMSMGQFRGRGCLEMWTCVPVAKGVGMAMLLKTFVLTAYKAFQDGCLFYYFLQALQDELPWTKCFTWWGASPLNCVDRNVDLTLCALSSSGRTLSS</sequence>
<dbReference type="Proteomes" id="UP000821865">
    <property type="component" value="Chromosome 10"/>
</dbReference>
<gene>
    <name evidence="1" type="ORF">HPB49_019794</name>
</gene>
<protein>
    <submittedName>
        <fullName evidence="1">Uncharacterized protein</fullName>
    </submittedName>
</protein>
<dbReference type="EMBL" id="CM023479">
    <property type="protein sequence ID" value="KAH7974806.1"/>
    <property type="molecule type" value="Genomic_DNA"/>
</dbReference>
<evidence type="ECO:0000313" key="2">
    <source>
        <dbReference type="Proteomes" id="UP000821865"/>
    </source>
</evidence>
<comment type="caution">
    <text evidence="1">The sequence shown here is derived from an EMBL/GenBank/DDBJ whole genome shotgun (WGS) entry which is preliminary data.</text>
</comment>
<name>A0ACB8DR12_DERSI</name>
<keyword evidence="2" id="KW-1185">Reference proteome</keyword>
<reference evidence="1" key="1">
    <citation type="submission" date="2020-05" db="EMBL/GenBank/DDBJ databases">
        <title>Large-scale comparative analyses of tick genomes elucidate their genetic diversity and vector capacities.</title>
        <authorList>
            <person name="Jia N."/>
            <person name="Wang J."/>
            <person name="Shi W."/>
            <person name="Du L."/>
            <person name="Sun Y."/>
            <person name="Zhan W."/>
            <person name="Jiang J."/>
            <person name="Wang Q."/>
            <person name="Zhang B."/>
            <person name="Ji P."/>
            <person name="Sakyi L.B."/>
            <person name="Cui X."/>
            <person name="Yuan T."/>
            <person name="Jiang B."/>
            <person name="Yang W."/>
            <person name="Lam T.T.-Y."/>
            <person name="Chang Q."/>
            <person name="Ding S."/>
            <person name="Wang X."/>
            <person name="Zhu J."/>
            <person name="Ruan X."/>
            <person name="Zhao L."/>
            <person name="Wei J."/>
            <person name="Que T."/>
            <person name="Du C."/>
            <person name="Cheng J."/>
            <person name="Dai P."/>
            <person name="Han X."/>
            <person name="Huang E."/>
            <person name="Gao Y."/>
            <person name="Liu J."/>
            <person name="Shao H."/>
            <person name="Ye R."/>
            <person name="Li L."/>
            <person name="Wei W."/>
            <person name="Wang X."/>
            <person name="Wang C."/>
            <person name="Yang T."/>
            <person name="Huo Q."/>
            <person name="Li W."/>
            <person name="Guo W."/>
            <person name="Chen H."/>
            <person name="Zhou L."/>
            <person name="Ni X."/>
            <person name="Tian J."/>
            <person name="Zhou Y."/>
            <person name="Sheng Y."/>
            <person name="Liu T."/>
            <person name="Pan Y."/>
            <person name="Xia L."/>
            <person name="Li J."/>
            <person name="Zhao F."/>
            <person name="Cao W."/>
        </authorList>
    </citation>
    <scope>NUCLEOTIDE SEQUENCE</scope>
    <source>
        <strain evidence="1">Dsil-2018</strain>
    </source>
</reference>
<organism evidence="1 2">
    <name type="scientific">Dermacentor silvarum</name>
    <name type="common">Tick</name>
    <dbReference type="NCBI Taxonomy" id="543639"/>
    <lineage>
        <taxon>Eukaryota</taxon>
        <taxon>Metazoa</taxon>
        <taxon>Ecdysozoa</taxon>
        <taxon>Arthropoda</taxon>
        <taxon>Chelicerata</taxon>
        <taxon>Arachnida</taxon>
        <taxon>Acari</taxon>
        <taxon>Parasitiformes</taxon>
        <taxon>Ixodida</taxon>
        <taxon>Ixodoidea</taxon>
        <taxon>Ixodidae</taxon>
        <taxon>Rhipicephalinae</taxon>
        <taxon>Dermacentor</taxon>
    </lineage>
</organism>